<proteinExistence type="predicted"/>
<reference evidence="1" key="2">
    <citation type="journal article" date="2015" name="Fish Shellfish Immunol.">
        <title>Early steps in the European eel (Anguilla anguilla)-Vibrio vulnificus interaction in the gills: Role of the RtxA13 toxin.</title>
        <authorList>
            <person name="Callol A."/>
            <person name="Pajuelo D."/>
            <person name="Ebbesson L."/>
            <person name="Teles M."/>
            <person name="MacKenzie S."/>
            <person name="Amaro C."/>
        </authorList>
    </citation>
    <scope>NUCLEOTIDE SEQUENCE</scope>
</reference>
<protein>
    <submittedName>
        <fullName evidence="1">Uncharacterized protein</fullName>
    </submittedName>
</protein>
<name>A0A0E9PI60_ANGAN</name>
<organism evidence="1">
    <name type="scientific">Anguilla anguilla</name>
    <name type="common">European freshwater eel</name>
    <name type="synonym">Muraena anguilla</name>
    <dbReference type="NCBI Taxonomy" id="7936"/>
    <lineage>
        <taxon>Eukaryota</taxon>
        <taxon>Metazoa</taxon>
        <taxon>Chordata</taxon>
        <taxon>Craniata</taxon>
        <taxon>Vertebrata</taxon>
        <taxon>Euteleostomi</taxon>
        <taxon>Actinopterygii</taxon>
        <taxon>Neopterygii</taxon>
        <taxon>Teleostei</taxon>
        <taxon>Anguilliformes</taxon>
        <taxon>Anguillidae</taxon>
        <taxon>Anguilla</taxon>
    </lineage>
</organism>
<accession>A0A0E9PI60</accession>
<dbReference type="EMBL" id="GBXM01104822">
    <property type="protein sequence ID" value="JAH03755.1"/>
    <property type="molecule type" value="Transcribed_RNA"/>
</dbReference>
<reference evidence="1" key="1">
    <citation type="submission" date="2014-11" db="EMBL/GenBank/DDBJ databases">
        <authorList>
            <person name="Amaro Gonzalez C."/>
        </authorList>
    </citation>
    <scope>NUCLEOTIDE SEQUENCE</scope>
</reference>
<evidence type="ECO:0000313" key="1">
    <source>
        <dbReference type="EMBL" id="JAH03755.1"/>
    </source>
</evidence>
<sequence>MCCSTIHQHLHYDLHLGI</sequence>
<dbReference type="AlphaFoldDB" id="A0A0E9PI60"/>